<dbReference type="SMART" id="SM01088">
    <property type="entry name" value="Col_cuticle_N"/>
    <property type="match status" value="1"/>
</dbReference>
<feature type="region of interest" description="Disordered" evidence="2">
    <location>
        <begin position="236"/>
        <end position="407"/>
    </location>
</feature>
<feature type="compositionally biased region" description="Low complexity" evidence="2">
    <location>
        <begin position="241"/>
        <end position="256"/>
    </location>
</feature>
<keyword evidence="3" id="KW-0472">Membrane</keyword>
<evidence type="ECO:0000313" key="6">
    <source>
        <dbReference type="Proteomes" id="UP000024635"/>
    </source>
</evidence>
<name>A0A016W3B2_9BILA</name>
<gene>
    <name evidence="5" type="primary">Acey_s0001.g210</name>
    <name evidence="5" type="ORF">Y032_0001g210</name>
</gene>
<protein>
    <recommendedName>
        <fullName evidence="4">Nematode cuticle collagen N-terminal domain-containing protein</fullName>
    </recommendedName>
</protein>
<dbReference type="InterPro" id="IPR002486">
    <property type="entry name" value="Col_cuticle_N"/>
</dbReference>
<evidence type="ECO:0000313" key="5">
    <source>
        <dbReference type="EMBL" id="EYC34036.1"/>
    </source>
</evidence>
<keyword evidence="3" id="KW-1133">Transmembrane helix</keyword>
<sequence>MDDQFCKDNKKVVGSCERLMKSDEPVTSVTGRENLRTRIFIAFLRNSFWSEHILNTMGGLYAYREPVGVKRRPWPVVSSNRALYRRVSLLSRAISSASSHGITALLDYKRQLASGRYQMSSEKELEIEANSLRRVAFFGVAISTMATLVCVISVPMLYNYMQHMQSVMQSEVDFCKSRSGNIWREVTRTQVLAKVSGGALRSRRQAGYTSAGVEGSFDSAPAGGCCGCGVSPAGPPGAPGPNGEDGADGQPGAPGKDGPDGPPATPAPQHDFCFDCPDGPVGPPGNPGPKGPPGNPGADGQPGAPGQAGTPGPQGPPGPAGNDGQPGNPGAPGAPGQLHEVPGPNGPPGPPGPQGPPGPDGQPGSDGQPGQPGPQGPPGDNGAPGAPGQPGANGENGPDGETGPAGELKRNKYRITFILTFIRAFPTLYFFRRMRPLPSTSYRSRILGELRDSLSVLCHRTSSFSICSLSDLCLSEQAKLNKNFNIMCYV</sequence>
<dbReference type="PANTHER" id="PTHR24637">
    <property type="entry name" value="COLLAGEN"/>
    <property type="match status" value="1"/>
</dbReference>
<feature type="compositionally biased region" description="Low complexity" evidence="2">
    <location>
        <begin position="378"/>
        <end position="396"/>
    </location>
</feature>
<feature type="transmembrane region" description="Helical" evidence="3">
    <location>
        <begin position="135"/>
        <end position="158"/>
    </location>
</feature>
<evidence type="ECO:0000259" key="4">
    <source>
        <dbReference type="SMART" id="SM01088"/>
    </source>
</evidence>
<keyword evidence="1" id="KW-0677">Repeat</keyword>
<dbReference type="Pfam" id="PF01484">
    <property type="entry name" value="Col_cuticle_N"/>
    <property type="match status" value="1"/>
</dbReference>
<feature type="compositionally biased region" description="Low complexity" evidence="2">
    <location>
        <begin position="296"/>
        <end position="311"/>
    </location>
</feature>
<dbReference type="PANTHER" id="PTHR24637:SF310">
    <property type="entry name" value="NEMATODE CUTICLE COLLAGEN N-TERMINAL DOMAIN-CONTAINING PROTEIN"/>
    <property type="match status" value="1"/>
</dbReference>
<accession>A0A016W3B2</accession>
<evidence type="ECO:0000256" key="3">
    <source>
        <dbReference type="SAM" id="Phobius"/>
    </source>
</evidence>
<evidence type="ECO:0000256" key="1">
    <source>
        <dbReference type="ARBA" id="ARBA00022737"/>
    </source>
</evidence>
<feature type="compositionally biased region" description="Pro residues" evidence="2">
    <location>
        <begin position="280"/>
        <end position="295"/>
    </location>
</feature>
<dbReference type="EMBL" id="JARK01001337">
    <property type="protein sequence ID" value="EYC34036.1"/>
    <property type="molecule type" value="Genomic_DNA"/>
</dbReference>
<dbReference type="STRING" id="53326.A0A016W3B2"/>
<dbReference type="Proteomes" id="UP000024635">
    <property type="component" value="Unassembled WGS sequence"/>
</dbReference>
<organism evidence="5 6">
    <name type="scientific">Ancylostoma ceylanicum</name>
    <dbReference type="NCBI Taxonomy" id="53326"/>
    <lineage>
        <taxon>Eukaryota</taxon>
        <taxon>Metazoa</taxon>
        <taxon>Ecdysozoa</taxon>
        <taxon>Nematoda</taxon>
        <taxon>Chromadorea</taxon>
        <taxon>Rhabditida</taxon>
        <taxon>Rhabditina</taxon>
        <taxon>Rhabditomorpha</taxon>
        <taxon>Strongyloidea</taxon>
        <taxon>Ancylostomatidae</taxon>
        <taxon>Ancylostomatinae</taxon>
        <taxon>Ancylostoma</taxon>
    </lineage>
</organism>
<feature type="compositionally biased region" description="Pro residues" evidence="2">
    <location>
        <begin position="344"/>
        <end position="360"/>
    </location>
</feature>
<feature type="domain" description="Nematode cuticle collagen N-terminal" evidence="4">
    <location>
        <begin position="134"/>
        <end position="186"/>
    </location>
</feature>
<dbReference type="GO" id="GO:0042302">
    <property type="term" value="F:structural constituent of cuticle"/>
    <property type="evidence" value="ECO:0007669"/>
    <property type="project" value="InterPro"/>
</dbReference>
<dbReference type="AlphaFoldDB" id="A0A016W3B2"/>
<keyword evidence="6" id="KW-1185">Reference proteome</keyword>
<comment type="caution">
    <text evidence="5">The sequence shown here is derived from an EMBL/GenBank/DDBJ whole genome shotgun (WGS) entry which is preliminary data.</text>
</comment>
<dbReference type="Pfam" id="PF01391">
    <property type="entry name" value="Collagen"/>
    <property type="match status" value="2"/>
</dbReference>
<evidence type="ECO:0000256" key="2">
    <source>
        <dbReference type="SAM" id="MobiDB-lite"/>
    </source>
</evidence>
<dbReference type="InterPro" id="IPR008160">
    <property type="entry name" value="Collagen"/>
</dbReference>
<reference evidence="6" key="1">
    <citation type="journal article" date="2015" name="Nat. Genet.">
        <title>The genome and transcriptome of the zoonotic hookworm Ancylostoma ceylanicum identify infection-specific gene families.</title>
        <authorList>
            <person name="Schwarz E.M."/>
            <person name="Hu Y."/>
            <person name="Antoshechkin I."/>
            <person name="Miller M.M."/>
            <person name="Sternberg P.W."/>
            <person name="Aroian R.V."/>
        </authorList>
    </citation>
    <scope>NUCLEOTIDE SEQUENCE</scope>
    <source>
        <strain evidence="6">HY135</strain>
    </source>
</reference>
<dbReference type="OrthoDB" id="5872583at2759"/>
<keyword evidence="3" id="KW-0812">Transmembrane</keyword>
<proteinExistence type="predicted"/>